<accession>A0A7I9UYQ2</accession>
<keyword evidence="3" id="KW-1185">Reference proteome</keyword>
<sequence length="371" mass="38042">MATRRRTRAALIVGVTAMLTLSGCSKLPGLTVEQIPLPVPGGIGDSITVRTSFDNALNLPSRAKVKLRGTDVGVVEKIEAKDYRAVVTMAVSKAANIPVGTGAELRQATPLGDVFVALQPPTDGSGGAPVADGGDLTGPTGAAATVEDLLVTAAAAVDGGSLGSLQTIITELSAAVGTTPADHNDLVGVIRGFTTAITRLNSTADQVDKSMLLTSSLTAKIANGRPQLQAAIAKLPAAVNAVNSQMSMILATMEKTHKVTAATTDFLNTNQQNAIDLVSSLSVALAGLNEATNTLGPLVDNLHLLLPKWAKSTKTSAASVATRVYYLTPGTGFDAASRFPELKDLDMGSKALQQTLTRLLAMLTGTKGCCG</sequence>
<dbReference type="Pfam" id="PF02470">
    <property type="entry name" value="MlaD"/>
    <property type="match status" value="1"/>
</dbReference>
<evidence type="ECO:0000259" key="1">
    <source>
        <dbReference type="Pfam" id="PF02470"/>
    </source>
</evidence>
<dbReference type="InterPro" id="IPR052336">
    <property type="entry name" value="MlaD_Phospholipid_Transporter"/>
</dbReference>
<name>A0A7I9UYQ2_9ACTN</name>
<dbReference type="AlphaFoldDB" id="A0A7I9UYQ2"/>
<dbReference type="InterPro" id="IPR003399">
    <property type="entry name" value="Mce/MlaD"/>
</dbReference>
<proteinExistence type="predicted"/>
<comment type="caution">
    <text evidence="2">The sequence shown here is derived from an EMBL/GenBank/DDBJ whole genome shotgun (WGS) entry which is preliminary data.</text>
</comment>
<dbReference type="PANTHER" id="PTHR33371">
    <property type="entry name" value="INTERMEMBRANE PHOSPHOLIPID TRANSPORT SYSTEM BINDING PROTEIN MLAD-RELATED"/>
    <property type="match status" value="1"/>
</dbReference>
<dbReference type="PROSITE" id="PS51257">
    <property type="entry name" value="PROKAR_LIPOPROTEIN"/>
    <property type="match status" value="1"/>
</dbReference>
<evidence type="ECO:0000313" key="3">
    <source>
        <dbReference type="Proteomes" id="UP000444980"/>
    </source>
</evidence>
<reference evidence="3" key="1">
    <citation type="submission" date="2019-06" db="EMBL/GenBank/DDBJ databases">
        <title>Gordonia isolated from sludge of a wastewater treatment plant.</title>
        <authorList>
            <person name="Tamura T."/>
            <person name="Aoyama K."/>
            <person name="Kang Y."/>
            <person name="Saito S."/>
            <person name="Akiyama N."/>
            <person name="Yazawa K."/>
            <person name="Gonoi T."/>
            <person name="Mikami Y."/>
        </authorList>
    </citation>
    <scope>NUCLEOTIDE SEQUENCE [LARGE SCALE GENOMIC DNA]</scope>
    <source>
        <strain evidence="3">NBRC 107697</strain>
    </source>
</reference>
<dbReference type="PANTHER" id="PTHR33371:SF15">
    <property type="entry name" value="LIPOPROTEIN LPRN"/>
    <property type="match status" value="1"/>
</dbReference>
<dbReference type="GO" id="GO:0005576">
    <property type="term" value="C:extracellular region"/>
    <property type="evidence" value="ECO:0007669"/>
    <property type="project" value="TreeGrafter"/>
</dbReference>
<feature type="domain" description="Mce/MlaD" evidence="1">
    <location>
        <begin position="46"/>
        <end position="121"/>
    </location>
</feature>
<evidence type="ECO:0000313" key="2">
    <source>
        <dbReference type="EMBL" id="GED98245.1"/>
    </source>
</evidence>
<gene>
    <name evidence="2" type="ORF">nbrc107697_22840</name>
</gene>
<dbReference type="EMBL" id="BJOU01000001">
    <property type="protein sequence ID" value="GED98245.1"/>
    <property type="molecule type" value="Genomic_DNA"/>
</dbReference>
<protein>
    <submittedName>
        <fullName evidence="2">Putative Mce family protein</fullName>
    </submittedName>
</protein>
<organism evidence="2 3">
    <name type="scientific">Gordonia crocea</name>
    <dbReference type="NCBI Taxonomy" id="589162"/>
    <lineage>
        <taxon>Bacteria</taxon>
        <taxon>Bacillati</taxon>
        <taxon>Actinomycetota</taxon>
        <taxon>Actinomycetes</taxon>
        <taxon>Mycobacteriales</taxon>
        <taxon>Gordoniaceae</taxon>
        <taxon>Gordonia</taxon>
    </lineage>
</organism>
<dbReference type="Proteomes" id="UP000444980">
    <property type="component" value="Unassembled WGS sequence"/>
</dbReference>
<dbReference type="RefSeq" id="WP_161927458.1">
    <property type="nucleotide sequence ID" value="NZ_BJOU01000001.1"/>
</dbReference>
<dbReference type="OrthoDB" id="4368973at2"/>